<evidence type="ECO:0000313" key="2">
    <source>
        <dbReference type="Proteomes" id="UP001576780"/>
    </source>
</evidence>
<proteinExistence type="predicted"/>
<gene>
    <name evidence="1" type="ORF">ACE1CA_13670</name>
</gene>
<sequence>MSNPNIKYDEISDTLTISFKSGVEATGIELTEHILLRINKSQRKAISINIFEYSVLSQKTEMGTRSFPIAGLAQLSREMQEIVFDILLNEPVSKYLHLSAYTLSIVETIPIVSVRSIPVGIEG</sequence>
<dbReference type="RefSeq" id="WP_413277985.1">
    <property type="nucleotide sequence ID" value="NZ_JBHFNT010000116.1"/>
</dbReference>
<name>A0ABV4WKH6_9CYAN</name>
<accession>A0ABV4WKH6</accession>
<evidence type="ECO:0000313" key="1">
    <source>
        <dbReference type="EMBL" id="MFB2835575.1"/>
    </source>
</evidence>
<protein>
    <submittedName>
        <fullName evidence="1">DUF2283 domain-containing protein</fullName>
    </submittedName>
</protein>
<keyword evidence="2" id="KW-1185">Reference proteome</keyword>
<dbReference type="EMBL" id="JBHFNT010000116">
    <property type="protein sequence ID" value="MFB2835575.1"/>
    <property type="molecule type" value="Genomic_DNA"/>
</dbReference>
<organism evidence="1 2">
    <name type="scientific">Floridaenema evergladense BLCC-F167</name>
    <dbReference type="NCBI Taxonomy" id="3153639"/>
    <lineage>
        <taxon>Bacteria</taxon>
        <taxon>Bacillati</taxon>
        <taxon>Cyanobacteriota</taxon>
        <taxon>Cyanophyceae</taxon>
        <taxon>Oscillatoriophycideae</taxon>
        <taxon>Aerosakkonematales</taxon>
        <taxon>Aerosakkonemataceae</taxon>
        <taxon>Floridanema</taxon>
        <taxon>Floridanema evergladense</taxon>
    </lineage>
</organism>
<reference evidence="1 2" key="1">
    <citation type="submission" date="2024-09" db="EMBL/GenBank/DDBJ databases">
        <title>Floridaenema gen nov. (Aerosakkonemataceae, Aerosakkonematales ord. nov., Cyanobacteria) from benthic tropical and subtropical fresh waters, with the description of four new species.</title>
        <authorList>
            <person name="Moretto J.A."/>
            <person name="Berthold D.E."/>
            <person name="Lefler F.W."/>
            <person name="Huang I.-S."/>
            <person name="Laughinghouse H. IV."/>
        </authorList>
    </citation>
    <scope>NUCLEOTIDE SEQUENCE [LARGE SCALE GENOMIC DNA]</scope>
    <source>
        <strain evidence="1 2">BLCC-F167</strain>
    </source>
</reference>
<comment type="caution">
    <text evidence="1">The sequence shown here is derived from an EMBL/GenBank/DDBJ whole genome shotgun (WGS) entry which is preliminary data.</text>
</comment>
<dbReference type="Proteomes" id="UP001576780">
    <property type="component" value="Unassembled WGS sequence"/>
</dbReference>